<comment type="catalytic activity">
    <reaction evidence="10">
        <text>O-phospho-L-seryl-[protein] + H2O = L-seryl-[protein] + phosphate</text>
        <dbReference type="Rhea" id="RHEA:20629"/>
        <dbReference type="Rhea" id="RHEA-COMP:9863"/>
        <dbReference type="Rhea" id="RHEA-COMP:11604"/>
        <dbReference type="ChEBI" id="CHEBI:15377"/>
        <dbReference type="ChEBI" id="CHEBI:29999"/>
        <dbReference type="ChEBI" id="CHEBI:43474"/>
        <dbReference type="ChEBI" id="CHEBI:83421"/>
        <dbReference type="EC" id="3.1.3.16"/>
    </reaction>
</comment>
<dbReference type="InterPro" id="IPR012391">
    <property type="entry name" value="Ser/Thr_prot_Pase_BSU1"/>
</dbReference>
<keyword evidence="5" id="KW-0677">Repeat</keyword>
<feature type="compositionally biased region" description="Low complexity" evidence="14">
    <location>
        <begin position="34"/>
        <end position="57"/>
    </location>
</feature>
<proteinExistence type="inferred from homology"/>
<dbReference type="InterPro" id="IPR004843">
    <property type="entry name" value="Calcineurin-like_PHP"/>
</dbReference>
<dbReference type="EMBL" id="NCVQ01000006">
    <property type="protein sequence ID" value="PWZ23572.1"/>
    <property type="molecule type" value="Genomic_DNA"/>
</dbReference>
<dbReference type="PROSITE" id="PS00125">
    <property type="entry name" value="SER_THR_PHOSPHATASE"/>
    <property type="match status" value="1"/>
</dbReference>
<evidence type="ECO:0000256" key="6">
    <source>
        <dbReference type="ARBA" id="ARBA00022801"/>
    </source>
</evidence>
<evidence type="ECO:0000256" key="3">
    <source>
        <dbReference type="ARBA" id="ARBA00022441"/>
    </source>
</evidence>
<organism evidence="16">
    <name type="scientific">Zea mays</name>
    <name type="common">Maize</name>
    <dbReference type="NCBI Taxonomy" id="4577"/>
    <lineage>
        <taxon>Eukaryota</taxon>
        <taxon>Viridiplantae</taxon>
        <taxon>Streptophyta</taxon>
        <taxon>Embryophyta</taxon>
        <taxon>Tracheophyta</taxon>
        <taxon>Spermatophyta</taxon>
        <taxon>Magnoliopsida</taxon>
        <taxon>Liliopsida</taxon>
        <taxon>Poales</taxon>
        <taxon>Poaceae</taxon>
        <taxon>PACMAD clade</taxon>
        <taxon>Panicoideae</taxon>
        <taxon>Andropogonodae</taxon>
        <taxon>Andropogoneae</taxon>
        <taxon>Tripsacinae</taxon>
        <taxon>Zea</taxon>
    </lineage>
</organism>
<dbReference type="PIRSF" id="PIRSF036363">
    <property type="entry name" value="PPP_BSU1"/>
    <property type="match status" value="1"/>
</dbReference>
<dbReference type="SUPFAM" id="SSF56300">
    <property type="entry name" value="Metallo-dependent phosphatases"/>
    <property type="match status" value="1"/>
</dbReference>
<dbReference type="PANTHER" id="PTHR46422:SF4">
    <property type="entry name" value="SERINE_THREONINE-PROTEIN PHOSPHATASE BSL3"/>
    <property type="match status" value="1"/>
</dbReference>
<evidence type="ECO:0000313" key="16">
    <source>
        <dbReference type="EMBL" id="PWZ23574.1"/>
    </source>
</evidence>
<dbReference type="EC" id="3.1.3.16" evidence="12 13"/>
<evidence type="ECO:0000256" key="14">
    <source>
        <dbReference type="SAM" id="MobiDB-lite"/>
    </source>
</evidence>
<dbReference type="GO" id="GO:0004722">
    <property type="term" value="F:protein serine/threonine phosphatase activity"/>
    <property type="evidence" value="ECO:0007669"/>
    <property type="project" value="UniProtKB-UniRule"/>
</dbReference>
<evidence type="ECO:0000256" key="9">
    <source>
        <dbReference type="ARBA" id="ARBA00023242"/>
    </source>
</evidence>
<dbReference type="Proteomes" id="UP000251960">
    <property type="component" value="Chromosome 5"/>
</dbReference>
<dbReference type="SMART" id="SM00156">
    <property type="entry name" value="PP2Ac"/>
    <property type="match status" value="1"/>
</dbReference>
<dbReference type="Gene3D" id="3.60.21.10">
    <property type="match status" value="1"/>
</dbReference>
<dbReference type="EMBL" id="NCVQ01000006">
    <property type="protein sequence ID" value="PWZ23574.1"/>
    <property type="molecule type" value="Genomic_DNA"/>
</dbReference>
<dbReference type="Gene3D" id="2.120.10.80">
    <property type="entry name" value="Kelch-type beta propeller"/>
    <property type="match status" value="2"/>
</dbReference>
<keyword evidence="6 12" id="KW-0378">Hydrolase</keyword>
<dbReference type="ExpressionAtlas" id="A0A3L6ER78">
    <property type="expression patterns" value="baseline and differential"/>
</dbReference>
<dbReference type="InterPro" id="IPR015915">
    <property type="entry name" value="Kelch-typ_b-propeller"/>
</dbReference>
<comment type="catalytic activity">
    <reaction evidence="11 12 13">
        <text>O-phospho-L-threonyl-[protein] + H2O = L-threonyl-[protein] + phosphate</text>
        <dbReference type="Rhea" id="RHEA:47004"/>
        <dbReference type="Rhea" id="RHEA-COMP:11060"/>
        <dbReference type="Rhea" id="RHEA-COMP:11605"/>
        <dbReference type="ChEBI" id="CHEBI:15377"/>
        <dbReference type="ChEBI" id="CHEBI:30013"/>
        <dbReference type="ChEBI" id="CHEBI:43474"/>
        <dbReference type="ChEBI" id="CHEBI:61977"/>
        <dbReference type="EC" id="3.1.3.16"/>
    </reaction>
</comment>
<dbReference type="GO" id="GO:0046872">
    <property type="term" value="F:metal ion binding"/>
    <property type="evidence" value="ECO:0007669"/>
    <property type="project" value="UniProtKB-UniRule"/>
</dbReference>
<evidence type="ECO:0000256" key="1">
    <source>
        <dbReference type="ARBA" id="ARBA00004123"/>
    </source>
</evidence>
<dbReference type="CDD" id="cd07419">
    <property type="entry name" value="MPP_Bsu1_C"/>
    <property type="match status" value="1"/>
</dbReference>
<accession>A0A3L6ER78</accession>
<reference evidence="16" key="1">
    <citation type="journal article" date="2018" name="Nat. Genet.">
        <title>Extensive intraspecific gene order and gene structural variations between Mo17 and other maize genomes.</title>
        <authorList>
            <person name="Sun S."/>
            <person name="Zhou Y."/>
            <person name="Chen J."/>
            <person name="Shi J."/>
            <person name="Zhao H."/>
            <person name="Zhao H."/>
            <person name="Song W."/>
            <person name="Zhang M."/>
            <person name="Cui Y."/>
            <person name="Dong X."/>
            <person name="Liu H."/>
            <person name="Ma X."/>
            <person name="Jiao Y."/>
            <person name="Wang B."/>
            <person name="Wei X."/>
            <person name="Stein J.C."/>
            <person name="Glaubitz J.C."/>
            <person name="Lu F."/>
            <person name="Yu G."/>
            <person name="Liang C."/>
            <person name="Fengler K."/>
            <person name="Li B."/>
            <person name="Rafalski A."/>
            <person name="Schnable P.S."/>
            <person name="Ware D.H."/>
            <person name="Buckler E.S."/>
            <person name="Lai J."/>
        </authorList>
    </citation>
    <scope>NUCLEOTIDE SEQUENCE [LARGE SCALE GENOMIC DNA]</scope>
    <source>
        <tissue evidence="16">Seedling</tissue>
    </source>
</reference>
<feature type="compositionally biased region" description="Low complexity" evidence="14">
    <location>
        <begin position="16"/>
        <end position="25"/>
    </location>
</feature>
<evidence type="ECO:0000256" key="5">
    <source>
        <dbReference type="ARBA" id="ARBA00022737"/>
    </source>
</evidence>
<evidence type="ECO:0000256" key="4">
    <source>
        <dbReference type="ARBA" id="ARBA00022723"/>
    </source>
</evidence>
<dbReference type="PANTHER" id="PTHR46422">
    <property type="entry name" value="SERINE/THREONINE-PROTEIN PHOSPHATASE BSL3"/>
    <property type="match status" value="1"/>
</dbReference>
<comment type="subcellular location">
    <subcellularLocation>
        <location evidence="1 12">Nucleus</location>
    </subcellularLocation>
</comment>
<keyword evidence="7 12" id="KW-0904">Protein phosphatase</keyword>
<dbReference type="Pfam" id="PF00149">
    <property type="entry name" value="Metallophos"/>
    <property type="match status" value="1"/>
</dbReference>
<dbReference type="FunFam" id="2.120.10.80:FF:000113">
    <property type="entry name" value="Serine/threonine-protein phosphatase"/>
    <property type="match status" value="1"/>
</dbReference>
<evidence type="ECO:0000256" key="11">
    <source>
        <dbReference type="ARBA" id="ARBA00048336"/>
    </source>
</evidence>
<dbReference type="AlphaFoldDB" id="A0A3L6ER78"/>
<comment type="caution">
    <text evidence="16">The sequence shown here is derived from an EMBL/GenBank/DDBJ whole genome shotgun (WGS) entry which is preliminary data.</text>
</comment>
<dbReference type="PRINTS" id="PR00114">
    <property type="entry name" value="STPHPHTASE"/>
</dbReference>
<comment type="similarity">
    <text evidence="2 12">Belongs to the PPP phosphatase family. BSU subfamily.</text>
</comment>
<evidence type="ECO:0000256" key="13">
    <source>
        <dbReference type="RuleBase" id="RU004273"/>
    </source>
</evidence>
<keyword evidence="3" id="KW-0880">Kelch repeat</keyword>
<evidence type="ECO:0000256" key="7">
    <source>
        <dbReference type="ARBA" id="ARBA00022912"/>
    </source>
</evidence>
<evidence type="ECO:0000256" key="12">
    <source>
        <dbReference type="PIRNR" id="PIRNR036363"/>
    </source>
</evidence>
<keyword evidence="9 12" id="KW-0539">Nucleus</keyword>
<dbReference type="FunFam" id="3.60.21.10:FF:000008">
    <property type="entry name" value="Serine/threonine-protein phosphatase"/>
    <property type="match status" value="1"/>
</dbReference>
<dbReference type="GO" id="GO:0005886">
    <property type="term" value="C:plasma membrane"/>
    <property type="evidence" value="ECO:0007669"/>
    <property type="project" value="UniProtKB-ARBA"/>
</dbReference>
<protein>
    <recommendedName>
        <fullName evidence="12 13">Serine/threonine-protein phosphatase</fullName>
        <ecNumber evidence="12 13">3.1.3.16</ecNumber>
    </recommendedName>
</protein>
<dbReference type="SUPFAM" id="SSF117281">
    <property type="entry name" value="Kelch motif"/>
    <property type="match status" value="1"/>
</dbReference>
<keyword evidence="8 12" id="KW-0464">Manganese</keyword>
<dbReference type="GO" id="GO:0009742">
    <property type="term" value="P:brassinosteroid mediated signaling pathway"/>
    <property type="evidence" value="ECO:0007669"/>
    <property type="project" value="InterPro"/>
</dbReference>
<name>A0A3L6ER78_MAIZE</name>
<sequence length="969" mass="102688">MDVDSRMTTESDSDSDAAAAAAAHGGSAGGSGSGSETSSSSAPSTPGTPGTPGAAGPRPAPGYTVVNAVIDKKEDGPGCRCGHTLTAVPAVGEDGTPGYIGPRLILFGGATALEGNSATPPSSAGSAGIRLAGATADVHCYDVSSNKWSRLTPLGEPPSPRAAHVATAVGTMVVIQGGIGPAGLSAEDLHVLDLTQQRARWHRVVVQGPGPGPRYGHVMALVGQRFLLSIGGNDGKRPLADVWALDTAAKPYEWRKLEPEGEGPPPCMYATASARSDGLLLLCGGRDANSVPLSSAYGLAKHRDGRWEWAIAPGVSPSPRYQHAAVFVNARLHVSGGALGGGRMVEDSSSVAVLDTAAGVWCDTKSVVTTPRTGRFSADAAGGDAAVELTRRCRHAAAAVNDLIFIYGGLRGGVLLDDLLVAEDLAAAETTNAANHAAASAAATNLQVGRAPGKYAYNDERTRQTTMESGPDGTVVLGTPVAPPVNGDIYTDISPENAVMQGQRRLSKGVDYLVEASAAEAEAISATLAAVKARQVVVAAETGGALGGMVRQLSIDQFENEGRRVSYGTPENATAARKLLDRQMSINSIPKKVIASLLKPRGWKPPVRRQFFLDCNEIADLCDSAERIFSSEPSVLQLKAPVKIFGDLHGQFGDLMRLFDEYGAPSTAGDIAYIDYLFLGDYVDRGQHSLETITLLLALKVEYPQNVHLIRGNHEAADINALFGFRIECIERMGERDGIWTWHRMNRLFNWLPLAALIEKKIICMHGGIGRSINHVEQIENLQRPITMEAGSVVLMDLLWSDPTENDSVEGLRPNARGPGLVTFGPDRVMEFCNNNDLQLIVRAHECVMDGFERFAQGHLITLFSATNYCGEMSCENMLSVSLLNTQFVDLDTHIGTANNAGAILVLGRDLVVVPKLIHPLPPAITSPEASPDHIEDTWMQELNANRPPTPTRGRPQAVANERGSLAWI</sequence>
<dbReference type="GO" id="GO:0005634">
    <property type="term" value="C:nucleus"/>
    <property type="evidence" value="ECO:0007669"/>
    <property type="project" value="UniProtKB-SubCell"/>
</dbReference>
<feature type="region of interest" description="Disordered" evidence="14">
    <location>
        <begin position="1"/>
        <end position="62"/>
    </location>
</feature>
<dbReference type="InterPro" id="IPR006186">
    <property type="entry name" value="Ser/Thr-sp_prot-phosphatase"/>
</dbReference>
<evidence type="ECO:0000259" key="15">
    <source>
        <dbReference type="PROSITE" id="PS00125"/>
    </source>
</evidence>
<gene>
    <name evidence="16" type="ORF">Zm00014a_024992</name>
</gene>
<keyword evidence="4 12" id="KW-0479">Metal-binding</keyword>
<feature type="domain" description="Serine/threonine specific protein phosphatases" evidence="15">
    <location>
        <begin position="710"/>
        <end position="715"/>
    </location>
</feature>
<evidence type="ECO:0000256" key="8">
    <source>
        <dbReference type="ARBA" id="ARBA00023211"/>
    </source>
</evidence>
<dbReference type="FunFam" id="2.120.10.80:FF:000042">
    <property type="entry name" value="Serine/threonine-protein phosphatase"/>
    <property type="match status" value="1"/>
</dbReference>
<evidence type="ECO:0000256" key="10">
    <source>
        <dbReference type="ARBA" id="ARBA00047761"/>
    </source>
</evidence>
<dbReference type="InterPro" id="IPR029052">
    <property type="entry name" value="Metallo-depent_PP-like"/>
</dbReference>
<evidence type="ECO:0000256" key="2">
    <source>
        <dbReference type="ARBA" id="ARBA00005671"/>
    </source>
</evidence>
<dbReference type="InterPro" id="IPR041758">
    <property type="entry name" value="MPP_BSL_C"/>
</dbReference>
<comment type="cofactor">
    <cofactor evidence="12">
        <name>Mn(2+)</name>
        <dbReference type="ChEBI" id="CHEBI:29035"/>
    </cofactor>
    <text evidence="12">Binds 2 manganese ions per subunit.</text>
</comment>
<dbReference type="Pfam" id="PF24681">
    <property type="entry name" value="Kelch_KLHDC2_KLHL20_DRC7"/>
    <property type="match status" value="1"/>
</dbReference>